<dbReference type="GO" id="GO:0016020">
    <property type="term" value="C:membrane"/>
    <property type="evidence" value="ECO:0007669"/>
    <property type="project" value="InterPro"/>
</dbReference>
<sequence length="428" mass="44890">MADDSGLSNWAGNIVFRAARVHRPETIADLRSIVAAAAKVRALGTGHCFNRIADTPEDLIVVGGLPALVEIDTASATASISAGLRYAVVAEHLQRTGFALPNLASLPHISVAGACATGTHGSGDRNGGLATAVSALRLVGPDGDVVELSRRDDPERFPGAVVNLGALGVVTTMTLDLVPAFEVAQYVYLGLSLERLAVDFDAVFGAAYSVSVFTQWAGGEGAVWLKRALPPGGGDARAEGAAEPEWLGARLAATPQHPIPHMPAEFCTRQGGVPGPWHERLPHFRPEFTPSAGEELQSEFLLPRAAAAQAIAALLALGPSLSPVLQVSEIRTVAADDLWLSPAYGRESVAFHFTWVKDAAAAAPVVAAVERALAPLGARPHWGKVCSMEPGAVAAAYERTPDFRRLMTEIDPGGKFRNAYVEALFPTA</sequence>
<accession>A0A8J7WPA4</accession>
<evidence type="ECO:0000313" key="3">
    <source>
        <dbReference type="EMBL" id="MBS2966151.1"/>
    </source>
</evidence>
<dbReference type="Gene3D" id="3.30.70.2520">
    <property type="match status" value="1"/>
</dbReference>
<dbReference type="Pfam" id="PF04030">
    <property type="entry name" value="ALO"/>
    <property type="match status" value="1"/>
</dbReference>
<dbReference type="Pfam" id="PF01565">
    <property type="entry name" value="FAD_binding_4"/>
    <property type="match status" value="1"/>
</dbReference>
<dbReference type="Gene3D" id="3.30.70.2530">
    <property type="match status" value="1"/>
</dbReference>
<evidence type="ECO:0000256" key="1">
    <source>
        <dbReference type="ARBA" id="ARBA00023002"/>
    </source>
</evidence>
<dbReference type="PANTHER" id="PTHR43762:SF1">
    <property type="entry name" value="D-ARABINONO-1,4-LACTONE OXIDASE"/>
    <property type="match status" value="1"/>
</dbReference>
<dbReference type="PIRSF" id="PIRSF000136">
    <property type="entry name" value="LGO_GLO"/>
    <property type="match status" value="1"/>
</dbReference>
<dbReference type="InterPro" id="IPR016169">
    <property type="entry name" value="FAD-bd_PCMH_sub2"/>
</dbReference>
<dbReference type="Gene3D" id="3.30.43.10">
    <property type="entry name" value="Uridine Diphospho-n-acetylenolpyruvylglucosamine Reductase, domain 2"/>
    <property type="match status" value="1"/>
</dbReference>
<evidence type="ECO:0000313" key="4">
    <source>
        <dbReference type="Proteomes" id="UP000677913"/>
    </source>
</evidence>
<dbReference type="InterPro" id="IPR016166">
    <property type="entry name" value="FAD-bd_PCMH"/>
</dbReference>
<dbReference type="SUPFAM" id="SSF56176">
    <property type="entry name" value="FAD-binding/transporter-associated domain-like"/>
    <property type="match status" value="1"/>
</dbReference>
<gene>
    <name evidence="3" type="ORF">KGA66_24105</name>
</gene>
<reference evidence="3" key="1">
    <citation type="submission" date="2021-04" db="EMBL/GenBank/DDBJ databases">
        <title>Genome based classification of Actinospica acidithermotolerans sp. nov., an actinobacterium isolated from an Indonesian hot spring.</title>
        <authorList>
            <person name="Kusuma A.B."/>
            <person name="Putra K.E."/>
            <person name="Nafisah S."/>
            <person name="Loh J."/>
            <person name="Nouioui I."/>
            <person name="Goodfellow M."/>
        </authorList>
    </citation>
    <scope>NUCLEOTIDE SEQUENCE</scope>
    <source>
        <strain evidence="3">DSM 45618</strain>
    </source>
</reference>
<dbReference type="GO" id="GO:0003885">
    <property type="term" value="F:D-arabinono-1,4-lactone oxidase activity"/>
    <property type="evidence" value="ECO:0007669"/>
    <property type="project" value="InterPro"/>
</dbReference>
<dbReference type="InterPro" id="IPR036318">
    <property type="entry name" value="FAD-bd_PCMH-like_sf"/>
</dbReference>
<dbReference type="InterPro" id="IPR010031">
    <property type="entry name" value="FAD_lactone_oxidase-like"/>
</dbReference>
<dbReference type="InterPro" id="IPR016167">
    <property type="entry name" value="FAD-bd_PCMH_sub1"/>
</dbReference>
<keyword evidence="1" id="KW-0560">Oxidoreductase</keyword>
<proteinExistence type="predicted"/>
<name>A0A8J7WPA4_9ACTN</name>
<protein>
    <submittedName>
        <fullName evidence="3">FAD-binding protein</fullName>
    </submittedName>
</protein>
<comment type="caution">
    <text evidence="3">The sequence shown here is derived from an EMBL/GenBank/DDBJ whole genome shotgun (WGS) entry which is preliminary data.</text>
</comment>
<dbReference type="GO" id="GO:0071949">
    <property type="term" value="F:FAD binding"/>
    <property type="evidence" value="ECO:0007669"/>
    <property type="project" value="InterPro"/>
</dbReference>
<dbReference type="InterPro" id="IPR006094">
    <property type="entry name" value="Oxid_FAD_bind_N"/>
</dbReference>
<dbReference type="InterPro" id="IPR007173">
    <property type="entry name" value="ALO_C"/>
</dbReference>
<dbReference type="GO" id="GO:0080049">
    <property type="term" value="F:L-gulono-1,4-lactone dehydrogenase activity"/>
    <property type="evidence" value="ECO:0007669"/>
    <property type="project" value="TreeGrafter"/>
</dbReference>
<dbReference type="Proteomes" id="UP000677913">
    <property type="component" value="Unassembled WGS sequence"/>
</dbReference>
<organism evidence="3 4">
    <name type="scientific">Actinocrinis puniceicyclus</name>
    <dbReference type="NCBI Taxonomy" id="977794"/>
    <lineage>
        <taxon>Bacteria</taxon>
        <taxon>Bacillati</taxon>
        <taxon>Actinomycetota</taxon>
        <taxon>Actinomycetes</taxon>
        <taxon>Catenulisporales</taxon>
        <taxon>Actinospicaceae</taxon>
        <taxon>Actinocrinis</taxon>
    </lineage>
</organism>
<dbReference type="EMBL" id="JAGSXH010000125">
    <property type="protein sequence ID" value="MBS2966151.1"/>
    <property type="molecule type" value="Genomic_DNA"/>
</dbReference>
<feature type="domain" description="FAD-binding PCMH-type" evidence="2">
    <location>
        <begin position="14"/>
        <end position="180"/>
    </location>
</feature>
<dbReference type="PANTHER" id="PTHR43762">
    <property type="entry name" value="L-GULONOLACTONE OXIDASE"/>
    <property type="match status" value="1"/>
</dbReference>
<dbReference type="RefSeq" id="WP_211470944.1">
    <property type="nucleotide sequence ID" value="NZ_JAGSXH010000125.1"/>
</dbReference>
<dbReference type="PROSITE" id="PS51387">
    <property type="entry name" value="FAD_PCMH"/>
    <property type="match status" value="1"/>
</dbReference>
<evidence type="ECO:0000259" key="2">
    <source>
        <dbReference type="PROSITE" id="PS51387"/>
    </source>
</evidence>
<dbReference type="Gene3D" id="1.10.45.10">
    <property type="entry name" value="Vanillyl-alcohol Oxidase, Chain A, domain 4"/>
    <property type="match status" value="1"/>
</dbReference>
<dbReference type="AlphaFoldDB" id="A0A8J7WPA4"/>
<dbReference type="Gene3D" id="3.30.465.10">
    <property type="match status" value="1"/>
</dbReference>
<keyword evidence="4" id="KW-1185">Reference proteome</keyword>
<dbReference type="InterPro" id="IPR016171">
    <property type="entry name" value="Vanillyl_alc_oxidase_C-sub2"/>
</dbReference>